<reference evidence="3" key="2">
    <citation type="submission" date="2015-01" db="EMBL/GenBank/DDBJ databases">
        <title>Evolutionary Origins and Diversification of the Mycorrhizal Mutualists.</title>
        <authorList>
            <consortium name="DOE Joint Genome Institute"/>
            <consortium name="Mycorrhizal Genomics Consortium"/>
            <person name="Kohler A."/>
            <person name="Kuo A."/>
            <person name="Nagy L.G."/>
            <person name="Floudas D."/>
            <person name="Copeland A."/>
            <person name="Barry K.W."/>
            <person name="Cichocki N."/>
            <person name="Veneault-Fourrey C."/>
            <person name="LaButti K."/>
            <person name="Lindquist E.A."/>
            <person name="Lipzen A."/>
            <person name="Lundell T."/>
            <person name="Morin E."/>
            <person name="Murat C."/>
            <person name="Riley R."/>
            <person name="Ohm R."/>
            <person name="Sun H."/>
            <person name="Tunlid A."/>
            <person name="Henrissat B."/>
            <person name="Grigoriev I.V."/>
            <person name="Hibbett D.S."/>
            <person name="Martin F."/>
        </authorList>
    </citation>
    <scope>NUCLEOTIDE SEQUENCE [LARGE SCALE GENOMIC DNA]</scope>
    <source>
        <strain evidence="3">MUT 4182</strain>
    </source>
</reference>
<keyword evidence="1" id="KW-1133">Transmembrane helix</keyword>
<organism evidence="2 3">
    <name type="scientific">Tulasnella calospora MUT 4182</name>
    <dbReference type="NCBI Taxonomy" id="1051891"/>
    <lineage>
        <taxon>Eukaryota</taxon>
        <taxon>Fungi</taxon>
        <taxon>Dikarya</taxon>
        <taxon>Basidiomycota</taxon>
        <taxon>Agaricomycotina</taxon>
        <taxon>Agaricomycetes</taxon>
        <taxon>Cantharellales</taxon>
        <taxon>Tulasnellaceae</taxon>
        <taxon>Tulasnella</taxon>
    </lineage>
</organism>
<reference evidence="2 3" key="1">
    <citation type="submission" date="2014-04" db="EMBL/GenBank/DDBJ databases">
        <authorList>
            <consortium name="DOE Joint Genome Institute"/>
            <person name="Kuo A."/>
            <person name="Girlanda M."/>
            <person name="Perotto S."/>
            <person name="Kohler A."/>
            <person name="Nagy L.G."/>
            <person name="Floudas D."/>
            <person name="Copeland A."/>
            <person name="Barry K.W."/>
            <person name="Cichocki N."/>
            <person name="Veneault-Fourrey C."/>
            <person name="LaButti K."/>
            <person name="Lindquist E.A."/>
            <person name="Lipzen A."/>
            <person name="Lundell T."/>
            <person name="Morin E."/>
            <person name="Murat C."/>
            <person name="Sun H."/>
            <person name="Tunlid A."/>
            <person name="Henrissat B."/>
            <person name="Grigoriev I.V."/>
            <person name="Hibbett D.S."/>
            <person name="Martin F."/>
            <person name="Nordberg H.P."/>
            <person name="Cantor M.N."/>
            <person name="Hua S.X."/>
        </authorList>
    </citation>
    <scope>NUCLEOTIDE SEQUENCE [LARGE SCALE GENOMIC DNA]</scope>
    <source>
        <strain evidence="2 3">MUT 4182</strain>
    </source>
</reference>
<dbReference type="EMBL" id="KN823004">
    <property type="protein sequence ID" value="KIO27701.1"/>
    <property type="molecule type" value="Genomic_DNA"/>
</dbReference>
<feature type="transmembrane region" description="Helical" evidence="1">
    <location>
        <begin position="12"/>
        <end position="32"/>
    </location>
</feature>
<keyword evidence="1" id="KW-0812">Transmembrane</keyword>
<gene>
    <name evidence="2" type="ORF">M407DRAFT_23016</name>
</gene>
<dbReference type="AlphaFoldDB" id="A0A0C3QK74"/>
<accession>A0A0C3QK74</accession>
<sequence length="78" mass="8400">MASTPSLGKSRQSALLALFLVGDYIAILIFFAQLTKYRRLLIESELLGFLSDFPKSGIAQKRPNAGVSEASIAISLAL</sequence>
<keyword evidence="1" id="KW-0472">Membrane</keyword>
<name>A0A0C3QK74_9AGAM</name>
<dbReference type="Proteomes" id="UP000054248">
    <property type="component" value="Unassembled WGS sequence"/>
</dbReference>
<keyword evidence="3" id="KW-1185">Reference proteome</keyword>
<dbReference type="HOGENOM" id="CLU_2623833_0_0_1"/>
<proteinExistence type="predicted"/>
<evidence type="ECO:0000313" key="2">
    <source>
        <dbReference type="EMBL" id="KIO27701.1"/>
    </source>
</evidence>
<protein>
    <submittedName>
        <fullName evidence="2">Uncharacterized protein</fullName>
    </submittedName>
</protein>
<evidence type="ECO:0000313" key="3">
    <source>
        <dbReference type="Proteomes" id="UP000054248"/>
    </source>
</evidence>
<evidence type="ECO:0000256" key="1">
    <source>
        <dbReference type="SAM" id="Phobius"/>
    </source>
</evidence>